<dbReference type="AlphaFoldDB" id="A0AAD4ENG5"/>
<feature type="compositionally biased region" description="Polar residues" evidence="1">
    <location>
        <begin position="106"/>
        <end position="115"/>
    </location>
</feature>
<evidence type="ECO:0000313" key="4">
    <source>
        <dbReference type="Proteomes" id="UP001197093"/>
    </source>
</evidence>
<feature type="region of interest" description="Disordered" evidence="1">
    <location>
        <begin position="100"/>
        <end position="142"/>
    </location>
</feature>
<proteinExistence type="predicted"/>
<dbReference type="GO" id="GO:0005739">
    <property type="term" value="C:mitochondrion"/>
    <property type="evidence" value="ECO:0007669"/>
    <property type="project" value="InterPro"/>
</dbReference>
<name>A0AAD4ENG5_9PEZI</name>
<evidence type="ECO:0000313" key="3">
    <source>
        <dbReference type="EMBL" id="KAG7284270.1"/>
    </source>
</evidence>
<dbReference type="PANTHER" id="PTHR39468">
    <property type="entry name" value="CHROMOSOME 7, WHOLE GENOME SHOTGUN SEQUENCE"/>
    <property type="match status" value="1"/>
</dbReference>
<feature type="compositionally biased region" description="Polar residues" evidence="1">
    <location>
        <begin position="291"/>
        <end position="302"/>
    </location>
</feature>
<accession>A0AAD4ENG5</accession>
<dbReference type="EMBL" id="JAHCVI010000006">
    <property type="protein sequence ID" value="KAG7284270.1"/>
    <property type="molecule type" value="Genomic_DNA"/>
</dbReference>
<evidence type="ECO:0000259" key="2">
    <source>
        <dbReference type="Pfam" id="PF19189"/>
    </source>
</evidence>
<feature type="region of interest" description="Disordered" evidence="1">
    <location>
        <begin position="36"/>
        <end position="65"/>
    </location>
</feature>
<dbReference type="Pfam" id="PF19189">
    <property type="entry name" value="Mtf2"/>
    <property type="match status" value="1"/>
</dbReference>
<gene>
    <name evidence="3" type="ORF">NEMBOFW57_010634</name>
</gene>
<keyword evidence="4" id="KW-1185">Reference proteome</keyword>
<dbReference type="PANTHER" id="PTHR39468:SF1">
    <property type="entry name" value="MTF2-LIKE C-TERMINAL DOMAIN-CONTAINING PROTEIN"/>
    <property type="match status" value="1"/>
</dbReference>
<feature type="domain" description="Mtf2-like C-terminal" evidence="2">
    <location>
        <begin position="249"/>
        <end position="404"/>
    </location>
</feature>
<comment type="caution">
    <text evidence="3">The sequence shown here is derived from an EMBL/GenBank/DDBJ whole genome shotgun (WGS) entry which is preliminary data.</text>
</comment>
<reference evidence="3" key="1">
    <citation type="submission" date="2023-02" db="EMBL/GenBank/DDBJ databases">
        <authorList>
            <person name="Palmer J.M."/>
        </authorList>
    </citation>
    <scope>NUCLEOTIDE SEQUENCE</scope>
    <source>
        <strain evidence="3">FW57</strain>
    </source>
</reference>
<evidence type="ECO:0000256" key="1">
    <source>
        <dbReference type="SAM" id="MobiDB-lite"/>
    </source>
</evidence>
<protein>
    <recommendedName>
        <fullName evidence="2">Mtf2-like C-terminal domain-containing protein</fullName>
    </recommendedName>
</protein>
<organism evidence="3 4">
    <name type="scientific">Staphylotrichum longicolle</name>
    <dbReference type="NCBI Taxonomy" id="669026"/>
    <lineage>
        <taxon>Eukaryota</taxon>
        <taxon>Fungi</taxon>
        <taxon>Dikarya</taxon>
        <taxon>Ascomycota</taxon>
        <taxon>Pezizomycotina</taxon>
        <taxon>Sordariomycetes</taxon>
        <taxon>Sordariomycetidae</taxon>
        <taxon>Sordariales</taxon>
        <taxon>Chaetomiaceae</taxon>
        <taxon>Staphylotrichum</taxon>
    </lineage>
</organism>
<dbReference type="InterPro" id="IPR040009">
    <property type="entry name" value="Mtf2/C5D6.12-like"/>
</dbReference>
<feature type="region of interest" description="Disordered" evidence="1">
    <location>
        <begin position="276"/>
        <end position="302"/>
    </location>
</feature>
<sequence>MPTLLPFLYQTRTLQRLSRTGISTPAFRALLHSTTRINSPRGRPRTQKYSGGGDIPFELPEGYENPDKKFEAEEDAEGGARSTITPAERDVFSRIFEEIATRQKPGPNSTAQSAPSEDHLDPALDGPAIEKAPSNTLGFGDVDDFRVRTSEPNPESIRSTINIIVQDAAEVQSNSRRQMQNPFDPLHPLEQTHYRGDKAAQKLGVAPAVPDSNTKEDERAAAQIDLALDPLSKTSKTKASVARSATASTKMRQAQTDFELWDVLEEEVFPMVRKLGIDEDPQPQPPPGQQNAPRSATARANSRCTYMARSTRPTCSTRSACSTRSCPLLPLALHILPRVKELGPASFVLGVSTPFYNELARILWNRYGDPTAVFNLLEEMRVAGLYCDEGTRGVVQGIEQFLGSVGQGKWGPFLRELASLPEYEFAVLPRIRHWLKTINSHIAERRNDLLE</sequence>
<dbReference type="Proteomes" id="UP001197093">
    <property type="component" value="Unassembled WGS sequence"/>
</dbReference>
<dbReference type="InterPro" id="IPR043837">
    <property type="entry name" value="Mtf2-like_C"/>
</dbReference>